<comment type="similarity">
    <text evidence="1">Belongs to the multicopper oxidase family.</text>
</comment>
<name>A0ABQ3XRU9_9ACTN</name>
<dbReference type="PANTHER" id="PTHR48267:SF1">
    <property type="entry name" value="BILIRUBIN OXIDASE"/>
    <property type="match status" value="1"/>
</dbReference>
<evidence type="ECO:0000313" key="8">
    <source>
        <dbReference type="EMBL" id="GID61239.1"/>
    </source>
</evidence>
<keyword evidence="9" id="KW-1185">Reference proteome</keyword>
<dbReference type="CDD" id="cd13890">
    <property type="entry name" value="CuRO_3_CueO_FtsP"/>
    <property type="match status" value="1"/>
</dbReference>
<dbReference type="InterPro" id="IPR045087">
    <property type="entry name" value="Cu-oxidase_fam"/>
</dbReference>
<evidence type="ECO:0000256" key="4">
    <source>
        <dbReference type="SAM" id="MobiDB-lite"/>
    </source>
</evidence>
<gene>
    <name evidence="8" type="ORF">Aco03nite_096430</name>
</gene>
<keyword evidence="3" id="KW-0560">Oxidoreductase</keyword>
<dbReference type="InterPro" id="IPR002355">
    <property type="entry name" value="Cu_oxidase_Cu_BS"/>
</dbReference>
<evidence type="ECO:0000313" key="9">
    <source>
        <dbReference type="Proteomes" id="UP000612282"/>
    </source>
</evidence>
<proteinExistence type="inferred from homology"/>
<dbReference type="Pfam" id="PF07731">
    <property type="entry name" value="Cu-oxidase_2"/>
    <property type="match status" value="1"/>
</dbReference>
<evidence type="ECO:0000259" key="6">
    <source>
        <dbReference type="Pfam" id="PF07731"/>
    </source>
</evidence>
<dbReference type="Pfam" id="PF00394">
    <property type="entry name" value="Cu-oxidase"/>
    <property type="match status" value="1"/>
</dbReference>
<evidence type="ECO:0000256" key="1">
    <source>
        <dbReference type="ARBA" id="ARBA00010609"/>
    </source>
</evidence>
<dbReference type="InterPro" id="IPR011707">
    <property type="entry name" value="Cu-oxidase-like_N"/>
</dbReference>
<organism evidence="8 9">
    <name type="scientific">Actinoplanes couchii</name>
    <dbReference type="NCBI Taxonomy" id="403638"/>
    <lineage>
        <taxon>Bacteria</taxon>
        <taxon>Bacillati</taxon>
        <taxon>Actinomycetota</taxon>
        <taxon>Actinomycetes</taxon>
        <taxon>Micromonosporales</taxon>
        <taxon>Micromonosporaceae</taxon>
        <taxon>Actinoplanes</taxon>
    </lineage>
</organism>
<evidence type="ECO:0000256" key="2">
    <source>
        <dbReference type="ARBA" id="ARBA00022723"/>
    </source>
</evidence>
<feature type="region of interest" description="Disordered" evidence="4">
    <location>
        <begin position="27"/>
        <end position="64"/>
    </location>
</feature>
<keyword evidence="2" id="KW-0479">Metal-binding</keyword>
<dbReference type="RefSeq" id="WP_203809008.1">
    <property type="nucleotide sequence ID" value="NZ_BOMG01000121.1"/>
</dbReference>
<dbReference type="EMBL" id="BOMG01000121">
    <property type="protein sequence ID" value="GID61239.1"/>
    <property type="molecule type" value="Genomic_DNA"/>
</dbReference>
<sequence>MDRRALLKLTVAGLGAGATALLSGCAEDSTAADGPQPGRDSAGDRNRLHVPPLVESSPGAGQPRTFDLIVQAGRSAIVPAGETDTWGYNGTQLGPTLRVRRGEQVRVNVRNTLGEATSVHWHGMHVPATADGGPHQSIDPGATWSPVWTVDQPAATLWYHPHPHGQTEAHVYRGLSGMLIVDDDDEARLALPRTYGVDDIPVIVQDKTFDETGRLIDTTHVGTGMLGDTILVNGTAGAQFTATSDRVRMRLLNASTARSYAFGFADDREFDLIATDGGLLAAPLRTARITLTPGERAEIIVSLTGGEQVMFRSYPQDLGASGAGTGADDMFDVLRLDAAAGLRSSPPTPDRLTRLDRLPASAARTTRRFEINLDRINDEKMDMSRVDQVVTMNTTEIWEVANTTRTPHNFHVHGVRFQILTIDGQDPPAELAGWKDTVYTPPGIPLRLIMRFTGSTDPVTPYMYHCHMLWHEDIGMMGQFVIVAPGEQAATIPTAEHQHD</sequence>
<dbReference type="CDD" id="cd13867">
    <property type="entry name" value="CuRO_2_CueO_FtsP"/>
    <property type="match status" value="1"/>
</dbReference>
<dbReference type="PANTHER" id="PTHR48267">
    <property type="entry name" value="CUPREDOXIN SUPERFAMILY PROTEIN"/>
    <property type="match status" value="1"/>
</dbReference>
<feature type="domain" description="Plastocyanin-like" evidence="5">
    <location>
        <begin position="224"/>
        <end position="304"/>
    </location>
</feature>
<reference evidence="8 9" key="1">
    <citation type="submission" date="2021-01" db="EMBL/GenBank/DDBJ databases">
        <title>Whole genome shotgun sequence of Actinoplanes couchii NBRC 106145.</title>
        <authorList>
            <person name="Komaki H."/>
            <person name="Tamura T."/>
        </authorList>
    </citation>
    <scope>NUCLEOTIDE SEQUENCE [LARGE SCALE GENOMIC DNA]</scope>
    <source>
        <strain evidence="8 9">NBRC 106145</strain>
    </source>
</reference>
<dbReference type="CDD" id="cd04232">
    <property type="entry name" value="CuRO_1_CueO_FtsP"/>
    <property type="match status" value="1"/>
</dbReference>
<dbReference type="Proteomes" id="UP000612282">
    <property type="component" value="Unassembled WGS sequence"/>
</dbReference>
<evidence type="ECO:0000259" key="5">
    <source>
        <dbReference type="Pfam" id="PF00394"/>
    </source>
</evidence>
<comment type="caution">
    <text evidence="8">The sequence shown here is derived from an EMBL/GenBank/DDBJ whole genome shotgun (WGS) entry which is preliminary data.</text>
</comment>
<feature type="domain" description="Plastocyanin-like" evidence="7">
    <location>
        <begin position="78"/>
        <end position="184"/>
    </location>
</feature>
<feature type="domain" description="Plastocyanin-like" evidence="6">
    <location>
        <begin position="366"/>
        <end position="482"/>
    </location>
</feature>
<dbReference type="PROSITE" id="PS51257">
    <property type="entry name" value="PROKAR_LIPOPROTEIN"/>
    <property type="match status" value="1"/>
</dbReference>
<evidence type="ECO:0000256" key="3">
    <source>
        <dbReference type="ARBA" id="ARBA00023002"/>
    </source>
</evidence>
<dbReference type="InterPro" id="IPR011706">
    <property type="entry name" value="Cu-oxidase_C"/>
</dbReference>
<dbReference type="PROSITE" id="PS00080">
    <property type="entry name" value="MULTICOPPER_OXIDASE2"/>
    <property type="match status" value="1"/>
</dbReference>
<dbReference type="Gene3D" id="2.60.40.420">
    <property type="entry name" value="Cupredoxins - blue copper proteins"/>
    <property type="match status" value="3"/>
</dbReference>
<evidence type="ECO:0000259" key="7">
    <source>
        <dbReference type="Pfam" id="PF07732"/>
    </source>
</evidence>
<dbReference type="Pfam" id="PF07732">
    <property type="entry name" value="Cu-oxidase_3"/>
    <property type="match status" value="1"/>
</dbReference>
<dbReference type="SUPFAM" id="SSF49503">
    <property type="entry name" value="Cupredoxins"/>
    <property type="match status" value="3"/>
</dbReference>
<accession>A0ABQ3XRU9</accession>
<protein>
    <submittedName>
        <fullName evidence="8">Multicopper oxidase</fullName>
    </submittedName>
</protein>
<dbReference type="InterPro" id="IPR008972">
    <property type="entry name" value="Cupredoxin"/>
</dbReference>
<dbReference type="InterPro" id="IPR001117">
    <property type="entry name" value="Cu-oxidase_2nd"/>
</dbReference>